<name>A0AAE3XR83_9BACT</name>
<dbReference type="Pfam" id="PF19268">
    <property type="entry name" value="CIS_TMP"/>
    <property type="match status" value="2"/>
</dbReference>
<proteinExistence type="predicted"/>
<dbReference type="EMBL" id="JAVDQD010000010">
    <property type="protein sequence ID" value="MDR6241667.1"/>
    <property type="molecule type" value="Genomic_DNA"/>
</dbReference>
<protein>
    <submittedName>
        <fullName evidence="1">Uncharacterized protein</fullName>
    </submittedName>
</protein>
<dbReference type="InterPro" id="IPR045538">
    <property type="entry name" value="CIS_TMP"/>
</dbReference>
<sequence length="3843" mass="451488">MKQHHRILTQKVVLDLDPSIIGSRDQLMREFKMTFDHQMKPIVDKVLTEKFGDANVEIGRLTLDLGNLSITSSQDQLVQVFEKALKELVDELVEQKIPNLEELKEVEEISRQERIEHYLKTGVISRVDEIKLLLDDKQLLMNGFNTQDFNKSQHQRVSAVIEKEDYLAYWKKQSPEQFRRLKSLNILGAIEALSENFQEASSRGDIESKLYYLTHVFLLKSDRDINRSFFNNLFANFLSKEFKINRFEVVRLLNATSLSEEQVIQRVHRKSSRYVKAGYKIIYTDEDLLIHYLKTGFLPSWNDLNGFNMIPELFRSLNLIGGVDLARYFRSEVLREDARKRLLKLLRVQGDINLEDSLEQEARRNSFYTYFKNLSKLKLLFHNTIFDQADLMEVIDLELIDFATNVSLTTLMVKKRYESILERISVKLMVPLIDLIQVLRTSDKDGSIDFSIFFKYSSTPEREKKRTLEQAKKYESVSFDVDEFLEKLSSAGIVKYSKLEKDFGDFLERGKAFDFIKLILDQENAGLLLTNLYESLSYANRLKLYRFLLREKRVLGDFLFESQSHDIARLHEDNIDLFKKVFYMLSQDNIQSEKQMVESIKSYMDELDQDNDVLIKNEDKETNRKGIKEFANEFFQLRNIDAFDNDEQDEISYQEKLSKLLVSKNLYADFLSHLKGVGNEFLMDQIIGFTSEEDIKKALMSNLNDNSSKVINRIDEYLDYVQLWDYKSAENIRRKLYQRAVRRNSNQPDSIIDSLTSILDESGLDSSSYWEVLTSDLSNNVISDEREFVVDPVTFMSFMVMNFLKENNETFYDLDTGIKAVIFKHDFIKFIAYFKTPLERKRLREYLTRRLPINWIEKALERTFSELNEMIDVLNFIDDQSSGSSNRIFIYLRALLSNFLIEFYSNEKKYEEIFERVFRDYVYQEARKINQELIVFEKSETLSEWQGKAKIFYEFQQDFDRVLLWKASETQSFIRVLSSLKKQSRKKLFDKDAFKFSIYTVVEKHELEEAFFQAMGFEQSLVIKIENLNKVRRKHLLKGFDHSIFYRKPSFEKTEDLAHEFEYWQDRLFQQVPELREEPEFVEFEEVERVENPLVSSLAISKFLNDEVLPEGFRAGDLLVMSAMSQDLEEFVKHTINSSLSDYYLTLIEGKSNVEDLRLALKYSGHSLSLFQQLFSEMKDEKELSKASIQLIKEYFKEWFIRSMEEKNLIAEDKLLPRLLTENEIISNYVQEFNFKPFKDSLISGDIHGATQIIKVVSVKNRLDFARRLYKNVTFTEIKIALQNKKFAHAYFQILNIKSEEAVVIQRIENAFDYLNVDFQYFIEFAFERSLLVFQIKEIDEWLDSNISSIDKEKREYFNEIIIKAKTLKDAQWKEEVKRLMTLLESQDRRELLKKHLENYLLRHSYSSSALTSLLDEVDSDILDLLKQIPIVKEQPQWAVAQLMELKNSKLQQRLQKSINLPLKHLSQNLLKVHEYEEVEYSKESLLKFEQEIFSKSLFSSFNTGQRPIYSEIFEEYLPKVVSLKTSAKVYTSLFELQRATSSNDFTLFERILERLPISNNELISRWLWNEVERKFFDLYITKEQQELKLLKRLSGFESQEYQYIKGTGVLTTLSGGYDVRKSLFHFIKGSARATINSEVVQKWIERELSKLRNADEFNQEKLVEEVMSESADASILAKPEKESEKDSKTNDFIELLSKKIASKGQNISQLSSIIRNKELHSYIDKSDYLNARLAVSRYIEDISEAHARELISMVFLCDVSDIDYFESSISLISGLTFFKNSLPVSLLKRLIFSALEGNYFSTLNELEREWLFDFISEGKANAIQDFLIKYKVLGESFDQFQSVDLSKSLAHEIFRGQASSKKIVESNYLKFWKAYSSVIWTGNDIFPQLRKFNQNFQFVSPVVQAKIIDRNIKSLQEPLKAEEFRVALQELSVEVSGSHKKDMDKLLDLFPSGSNSENQGSEADEKVLKKRLAGQLIDRLSNQSILKGEETSFEKFIAEARATDNDVIRKLSDRENFDDKRLKIISEALSEYMIQHDSAEALNKIFNIEIDWKEFYDEFSLFEGLSKKEFYNSLWSYFLETWKQENRKPSGEEFVMSWIASFTFYYTGEIRKSLILLKTAINRQDSLSSSKILRRFPTVLNIQLISWLKLFKKDLLTTAFVESNEFAQVYFHLLKEKDRFNHMINKMNLIKQSYGLIGERLTLQYFLINESLKSFSLDVFDRWTQLLIEHVPEEERRSFQDDYFFAKSYDEQDFKKYLLESHSMRSLKRMGFETGIGYYLDKGFIPGGMSVEGVFFQSILSGDLLKFAQIGWHYSKRDFYLDRLGQDLDSKHKVESLDLLAPIDQGWKVMIAYAQEETPEDFDLVQSVFHFILLGFFENHEIRDSFEAYRQWLTTTFKDKAVERILTSIAQDNSLSNSLKKLRALKTGDDKIEYFLKLNDSSILIPFAEYLIDDLAVNEARRIFYQSSKSQNLIQMAFHSEQQMTLLKTFFHNTDGFYYFDKVMDYMPLSIDENKKGKELLTQTFLLEFHEGFRRRVISLGFLKQDFEKVLIKILENKSGVDNPFMALFLEKRDDFFNYFEIVKRTGNDVANSFLTQADEIIQLSKTKDLIFVKTKLTEFFHQEHLKEVLDKVLIKSPETVFELLDYLDDFQIASILKDIFTDSEELEESFMEATKALKTFSIIDEEALNSGNFLRFVYQYYVPYAGKASFKDFFQKWLNSFFKKIGLTSDFTSIVNLKKEFENSFGVVDSVSEILKLKLSEQQYSEFYLNATLQGLKTLRTIIAYYKINVQDFVTLFIPNLQSVVFTLTEVGGVIPELKKDLIFRFEEIFFEAYFFKQLRRLDASELLNYWIDYQSNYGKGKLKAFVGFIKRKENTEDIAPSIMHLTGEYSEFVLNRNAVVSLFQERKFDFALSKLGRMSNESIVSFRIGIWDMSKIERHVLFDSMVFSRYLSKKEKKTLQTLFDLPLLSLFLAEVFFERDSYYRANLASLIKYESEENKKEDLFSDLFALVFNHLPKSQKKERIVQFVNDTNFYEKEKEQSLLSLWHKISSKNILRTNWLEQSSTVQKKKAFEAIQLFANTETLKKLVSQVFGSIGIEKKENIHEDSEHAFMLESLKAYFFYPYFNQEILEIISEEHGLIINAKGFNHAQDNDQPFEERLVGILKEEDWELLEKEFFLLVNRLDRIDIQALGNLAKKDKDKWNAILNRQPISILKRAIDNFINSAVTLEVSDKFVINKSLLTVESKVLFIELLNELILNVNNLSVSELKDTIGERHLLVNGVTESYSLPQSTFVKLGDSEFIPLSVFVYEKTSGKDDSNYSLEEVLNDDVRHFLRSNKKISEQFSIDLSKNLSLVSFKEYFQTIKPEWYGLISLLVDVLEKFSVNYSVYQKDLFYLALVVNDLDNFLSRFFILLKNKITSSKWKHLVDYFYENISANLKLYPFVQSVSNIENDKSGVEGVQEEPLLLIDSIEALMFYMENGVPPLPFSRDAVDFEKQLEHELKISKDKFKIALVEWFSKQIDIKASLGIGLAFSIAKLFVKPDENLELFTMLYLMFDEINIAETEQVNIKSKLLRLLPKIEKTNNPISNMLQKAITKREALLLKRSEFFKMSENSSVESGAKRVFDLLSEILERDEAIKTDKNDREAMEEVLEVFNSDELEQDNEEDVTHKEEFIELSNAGLIILWPYFKMMAFEMGFLDEEKKKFIDKNSQRRMARLLQYFVDNNVNKREPYLLLNKALAGLEFSEYLDFEIELKDEELDYMHRVQEDMLANWESMKKAEFSVVQDTFISRYGELMEADTFWQLTIPKAEFDHLLDELPWVVSIVDLPWMEKIIQVIWK</sequence>
<comment type="caution">
    <text evidence="1">The sequence shown here is derived from an EMBL/GenBank/DDBJ whole genome shotgun (WGS) entry which is preliminary data.</text>
</comment>
<evidence type="ECO:0000313" key="1">
    <source>
        <dbReference type="EMBL" id="MDR6241667.1"/>
    </source>
</evidence>
<gene>
    <name evidence="1" type="ORF">HNQ88_004754</name>
</gene>
<reference evidence="1" key="1">
    <citation type="submission" date="2023-07" db="EMBL/GenBank/DDBJ databases">
        <title>Genomic Encyclopedia of Type Strains, Phase IV (KMG-IV): sequencing the most valuable type-strain genomes for metagenomic binning, comparative biology and taxonomic classification.</title>
        <authorList>
            <person name="Goeker M."/>
        </authorList>
    </citation>
    <scope>NUCLEOTIDE SEQUENCE</scope>
    <source>
        <strain evidence="1">DSM 26174</strain>
    </source>
</reference>
<organism evidence="1 2">
    <name type="scientific">Aureibacter tunicatorum</name>
    <dbReference type="NCBI Taxonomy" id="866807"/>
    <lineage>
        <taxon>Bacteria</taxon>
        <taxon>Pseudomonadati</taxon>
        <taxon>Bacteroidota</taxon>
        <taxon>Cytophagia</taxon>
        <taxon>Cytophagales</taxon>
        <taxon>Persicobacteraceae</taxon>
        <taxon>Aureibacter</taxon>
    </lineage>
</organism>
<accession>A0AAE3XR83</accession>
<dbReference type="RefSeq" id="WP_309942634.1">
    <property type="nucleotide sequence ID" value="NZ_AP025308.1"/>
</dbReference>
<evidence type="ECO:0000313" key="2">
    <source>
        <dbReference type="Proteomes" id="UP001185092"/>
    </source>
</evidence>
<dbReference type="Proteomes" id="UP001185092">
    <property type="component" value="Unassembled WGS sequence"/>
</dbReference>
<keyword evidence="2" id="KW-1185">Reference proteome</keyword>